<evidence type="ECO:0000256" key="2">
    <source>
        <dbReference type="ARBA" id="ARBA00022741"/>
    </source>
</evidence>
<proteinExistence type="predicted"/>
<dbReference type="SUPFAM" id="SSF46785">
    <property type="entry name" value="Winged helix' DNA-binding domain"/>
    <property type="match status" value="1"/>
</dbReference>
<evidence type="ECO:0000256" key="1">
    <source>
        <dbReference type="ARBA" id="ARBA00022679"/>
    </source>
</evidence>
<keyword evidence="1" id="KW-0808">Transferase</keyword>
<dbReference type="GO" id="GO:0004674">
    <property type="term" value="F:protein serine/threonine kinase activity"/>
    <property type="evidence" value="ECO:0007669"/>
    <property type="project" value="InterPro"/>
</dbReference>
<dbReference type="EMBL" id="JABSTU010000001">
    <property type="protein sequence ID" value="KAH8042530.1"/>
    <property type="molecule type" value="Genomic_DNA"/>
</dbReference>
<dbReference type="VEuPathDB" id="VectorBase:LOC119187023"/>
<feature type="domain" description="RIO2 kinase winged helix" evidence="5">
    <location>
        <begin position="1"/>
        <end position="66"/>
    </location>
</feature>
<accession>A0A9J6F6E6</accession>
<dbReference type="Pfam" id="PF09202">
    <property type="entry name" value="Rio2_N"/>
    <property type="match status" value="1"/>
</dbReference>
<reference evidence="6" key="2">
    <citation type="submission" date="2021-09" db="EMBL/GenBank/DDBJ databases">
        <authorList>
            <person name="Jia N."/>
            <person name="Wang J."/>
            <person name="Shi W."/>
            <person name="Du L."/>
            <person name="Sun Y."/>
            <person name="Zhan W."/>
            <person name="Jiang J."/>
            <person name="Wang Q."/>
            <person name="Zhang B."/>
            <person name="Ji P."/>
            <person name="Sakyi L.B."/>
            <person name="Cui X."/>
            <person name="Yuan T."/>
            <person name="Jiang B."/>
            <person name="Yang W."/>
            <person name="Lam T.T.-Y."/>
            <person name="Chang Q."/>
            <person name="Ding S."/>
            <person name="Wang X."/>
            <person name="Zhu J."/>
            <person name="Ruan X."/>
            <person name="Zhao L."/>
            <person name="Wei J."/>
            <person name="Que T."/>
            <person name="Du C."/>
            <person name="Cheng J."/>
            <person name="Dai P."/>
            <person name="Han X."/>
            <person name="Huang E."/>
            <person name="Gao Y."/>
            <person name="Liu J."/>
            <person name="Shao H."/>
            <person name="Ye R."/>
            <person name="Li L."/>
            <person name="Wei W."/>
            <person name="Wang X."/>
            <person name="Wang C."/>
            <person name="Huo Q."/>
            <person name="Li W."/>
            <person name="Guo W."/>
            <person name="Chen H."/>
            <person name="Chen S."/>
            <person name="Zhou L."/>
            <person name="Zhou L."/>
            <person name="Ni X."/>
            <person name="Tian J."/>
            <person name="Zhou Y."/>
            <person name="Sheng Y."/>
            <person name="Liu T."/>
            <person name="Pan Y."/>
            <person name="Xia L."/>
            <person name="Li J."/>
            <person name="Zhao F."/>
            <person name="Cao W."/>
        </authorList>
    </citation>
    <scope>NUCLEOTIDE SEQUENCE</scope>
    <source>
        <strain evidence="6">Rmic-2018</strain>
        <tissue evidence="6">Larvae</tissue>
    </source>
</reference>
<dbReference type="AlphaFoldDB" id="A0A9J6F6E6"/>
<dbReference type="InterPro" id="IPR036388">
    <property type="entry name" value="WH-like_DNA-bd_sf"/>
</dbReference>
<reference evidence="6" key="1">
    <citation type="journal article" date="2020" name="Cell">
        <title>Large-Scale Comparative Analyses of Tick Genomes Elucidate Their Genetic Diversity and Vector Capacities.</title>
        <authorList>
            <consortium name="Tick Genome and Microbiome Consortium (TIGMIC)"/>
            <person name="Jia N."/>
            <person name="Wang J."/>
            <person name="Shi W."/>
            <person name="Du L."/>
            <person name="Sun Y."/>
            <person name="Zhan W."/>
            <person name="Jiang J.F."/>
            <person name="Wang Q."/>
            <person name="Zhang B."/>
            <person name="Ji P."/>
            <person name="Bell-Sakyi L."/>
            <person name="Cui X.M."/>
            <person name="Yuan T.T."/>
            <person name="Jiang B.G."/>
            <person name="Yang W.F."/>
            <person name="Lam T.T."/>
            <person name="Chang Q.C."/>
            <person name="Ding S.J."/>
            <person name="Wang X.J."/>
            <person name="Zhu J.G."/>
            <person name="Ruan X.D."/>
            <person name="Zhao L."/>
            <person name="Wei J.T."/>
            <person name="Ye R.Z."/>
            <person name="Que T.C."/>
            <person name="Du C.H."/>
            <person name="Zhou Y.H."/>
            <person name="Cheng J.X."/>
            <person name="Dai P.F."/>
            <person name="Guo W.B."/>
            <person name="Han X.H."/>
            <person name="Huang E.J."/>
            <person name="Li L.F."/>
            <person name="Wei W."/>
            <person name="Gao Y.C."/>
            <person name="Liu J.Z."/>
            <person name="Shao H.Z."/>
            <person name="Wang X."/>
            <person name="Wang C.C."/>
            <person name="Yang T.C."/>
            <person name="Huo Q.B."/>
            <person name="Li W."/>
            <person name="Chen H.Y."/>
            <person name="Chen S.E."/>
            <person name="Zhou L.G."/>
            <person name="Ni X.B."/>
            <person name="Tian J.H."/>
            <person name="Sheng Y."/>
            <person name="Liu T."/>
            <person name="Pan Y.S."/>
            <person name="Xia L.Y."/>
            <person name="Li J."/>
            <person name="Zhao F."/>
            <person name="Cao W.C."/>
        </authorList>
    </citation>
    <scope>NUCLEOTIDE SEQUENCE</scope>
    <source>
        <strain evidence="6">Rmic-2018</strain>
    </source>
</reference>
<dbReference type="InterPro" id="IPR015285">
    <property type="entry name" value="RIO2_wHTH_N"/>
</dbReference>
<keyword evidence="7" id="KW-1185">Reference proteome</keyword>
<organism evidence="6 7">
    <name type="scientific">Rhipicephalus microplus</name>
    <name type="common">Cattle tick</name>
    <name type="synonym">Boophilus microplus</name>
    <dbReference type="NCBI Taxonomy" id="6941"/>
    <lineage>
        <taxon>Eukaryota</taxon>
        <taxon>Metazoa</taxon>
        <taxon>Ecdysozoa</taxon>
        <taxon>Arthropoda</taxon>
        <taxon>Chelicerata</taxon>
        <taxon>Arachnida</taxon>
        <taxon>Acari</taxon>
        <taxon>Parasitiformes</taxon>
        <taxon>Ixodida</taxon>
        <taxon>Ixodoidea</taxon>
        <taxon>Ixodidae</taxon>
        <taxon>Rhipicephalinae</taxon>
        <taxon>Rhipicephalus</taxon>
        <taxon>Boophilus</taxon>
    </lineage>
</organism>
<evidence type="ECO:0000313" key="6">
    <source>
        <dbReference type="EMBL" id="KAH8042530.1"/>
    </source>
</evidence>
<dbReference type="GO" id="GO:0005829">
    <property type="term" value="C:cytosol"/>
    <property type="evidence" value="ECO:0007669"/>
    <property type="project" value="TreeGrafter"/>
</dbReference>
<keyword evidence="4" id="KW-0067">ATP-binding</keyword>
<evidence type="ECO:0000256" key="4">
    <source>
        <dbReference type="ARBA" id="ARBA00022840"/>
    </source>
</evidence>
<dbReference type="Proteomes" id="UP000821866">
    <property type="component" value="Chromosome 1"/>
</dbReference>
<dbReference type="GO" id="GO:0005634">
    <property type="term" value="C:nucleus"/>
    <property type="evidence" value="ECO:0007669"/>
    <property type="project" value="TreeGrafter"/>
</dbReference>
<dbReference type="PANTHER" id="PTHR45852">
    <property type="entry name" value="SER/THR-PROTEIN KINASE RIO2"/>
    <property type="match status" value="1"/>
</dbReference>
<protein>
    <recommendedName>
        <fullName evidence="5">RIO2 kinase winged helix domain-containing protein</fullName>
    </recommendedName>
</protein>
<dbReference type="GO" id="GO:0030490">
    <property type="term" value="P:maturation of SSU-rRNA"/>
    <property type="evidence" value="ECO:0007669"/>
    <property type="project" value="TreeGrafter"/>
</dbReference>
<evidence type="ECO:0000256" key="3">
    <source>
        <dbReference type="ARBA" id="ARBA00022777"/>
    </source>
</evidence>
<comment type="caution">
    <text evidence="6">The sequence shown here is derived from an EMBL/GenBank/DDBJ whole genome shotgun (WGS) entry which is preliminary data.</text>
</comment>
<dbReference type="GO" id="GO:0005524">
    <property type="term" value="F:ATP binding"/>
    <property type="evidence" value="ECO:0007669"/>
    <property type="project" value="UniProtKB-KW"/>
</dbReference>
<dbReference type="Gene3D" id="1.10.10.10">
    <property type="entry name" value="Winged helix-like DNA-binding domain superfamily/Winged helix DNA-binding domain"/>
    <property type="match status" value="1"/>
</dbReference>
<sequence length="116" mass="12854">MGMKNHELVPGALVATIANLKHGGCHKHLRELCKQKLLSYERGKRYDGYRLTNMGYDYLALKTLCSQGLVHSVGNQIGVGKESGWAEYASESLKKSEITTSIATRPLGSTCRDWLL</sequence>
<dbReference type="GO" id="GO:0030688">
    <property type="term" value="C:preribosome, small subunit precursor"/>
    <property type="evidence" value="ECO:0007669"/>
    <property type="project" value="TreeGrafter"/>
</dbReference>
<dbReference type="InterPro" id="IPR036390">
    <property type="entry name" value="WH_DNA-bd_sf"/>
</dbReference>
<keyword evidence="3" id="KW-0418">Kinase</keyword>
<evidence type="ECO:0000259" key="5">
    <source>
        <dbReference type="Pfam" id="PF09202"/>
    </source>
</evidence>
<evidence type="ECO:0000313" key="7">
    <source>
        <dbReference type="Proteomes" id="UP000821866"/>
    </source>
</evidence>
<keyword evidence="2" id="KW-0547">Nucleotide-binding</keyword>
<dbReference type="PANTHER" id="PTHR45852:SF1">
    <property type="entry name" value="SERINE_THREONINE-PROTEIN KINASE RIO2"/>
    <property type="match status" value="1"/>
</dbReference>
<name>A0A9J6F6E6_RHIMP</name>
<gene>
    <name evidence="6" type="ORF">HPB51_023858</name>
</gene>